<keyword evidence="3" id="KW-1185">Reference proteome</keyword>
<reference evidence="2 3" key="1">
    <citation type="submission" date="2020-04" db="EMBL/GenBank/DDBJ databases">
        <title>Pseudoalteromonas caenipelagi sp. nov., isolated from a tidal flat.</title>
        <authorList>
            <person name="Park S."/>
            <person name="Yoon J.-H."/>
        </authorList>
    </citation>
    <scope>NUCLEOTIDE SEQUENCE [LARGE SCALE GENOMIC DNA]</scope>
    <source>
        <strain evidence="2 3">JBTF-M23</strain>
    </source>
</reference>
<name>A0A849VAR6_9GAMM</name>
<dbReference type="RefSeq" id="WP_171624769.1">
    <property type="nucleotide sequence ID" value="NZ_JABBPG010000001.1"/>
</dbReference>
<dbReference type="AlphaFoldDB" id="A0A849VAR6"/>
<protein>
    <submittedName>
        <fullName evidence="2">DUF3421 domain-containing protein</fullName>
    </submittedName>
</protein>
<dbReference type="EMBL" id="JABBPG010000001">
    <property type="protein sequence ID" value="NOU49713.1"/>
    <property type="molecule type" value="Genomic_DNA"/>
</dbReference>
<feature type="chain" id="PRO_5032629239" evidence="1">
    <location>
        <begin position="20"/>
        <end position="186"/>
    </location>
</feature>
<evidence type="ECO:0000313" key="2">
    <source>
        <dbReference type="EMBL" id="NOU49713.1"/>
    </source>
</evidence>
<dbReference type="Pfam" id="PF11901">
    <property type="entry name" value="DM9"/>
    <property type="match status" value="1"/>
</dbReference>
<dbReference type="InterPro" id="IPR006616">
    <property type="entry name" value="DM9_repeat"/>
</dbReference>
<evidence type="ECO:0000313" key="3">
    <source>
        <dbReference type="Proteomes" id="UP000586305"/>
    </source>
</evidence>
<dbReference type="PROSITE" id="PS51257">
    <property type="entry name" value="PROKAR_LIPOPROTEIN"/>
    <property type="match status" value="1"/>
</dbReference>
<comment type="caution">
    <text evidence="2">The sequence shown here is derived from an EMBL/GenBank/DDBJ whole genome shotgun (WGS) entry which is preliminary data.</text>
</comment>
<organism evidence="2 3">
    <name type="scientific">Pseudoalteromonas caenipelagi</name>
    <dbReference type="NCBI Taxonomy" id="2726988"/>
    <lineage>
        <taxon>Bacteria</taxon>
        <taxon>Pseudomonadati</taxon>
        <taxon>Pseudomonadota</taxon>
        <taxon>Gammaproteobacteria</taxon>
        <taxon>Alteromonadales</taxon>
        <taxon>Pseudoalteromonadaceae</taxon>
        <taxon>Pseudoalteromonas</taxon>
    </lineage>
</organism>
<feature type="signal peptide" evidence="1">
    <location>
        <begin position="1"/>
        <end position="19"/>
    </location>
</feature>
<evidence type="ECO:0000256" key="1">
    <source>
        <dbReference type="SAM" id="SignalP"/>
    </source>
</evidence>
<dbReference type="Proteomes" id="UP000586305">
    <property type="component" value="Unassembled WGS sequence"/>
</dbReference>
<sequence>MRKNLIANIFVLATTIACAKATAYSNPHNWLYDTGWKLNIQAEIKDGSKVGADYHDSSSPVYVCQYMNLPGKHVNGMCYVALRGKEYGSPVFNSLLTKFDGLAWASRLHGPYKKGALPDQIRSNAVIGGSEGFDVYICKGMHGPHSVVGKFVRGHGCYYGHRGREYLLRVSEDNFSVLIDNYSGQR</sequence>
<proteinExistence type="predicted"/>
<accession>A0A849VAR6</accession>
<gene>
    <name evidence="2" type="ORF">HG263_04080</name>
</gene>
<keyword evidence="1" id="KW-0732">Signal</keyword>